<dbReference type="PATRIC" id="fig|386415.7.peg.1997"/>
<dbReference type="STRING" id="386415.NT01CX_0489"/>
<dbReference type="GO" id="GO:0016874">
    <property type="term" value="F:ligase activity"/>
    <property type="evidence" value="ECO:0007669"/>
    <property type="project" value="UniProtKB-KW"/>
</dbReference>
<dbReference type="KEGG" id="cno:NT01CX_0489"/>
<name>A0Q2V8_CLONN</name>
<feature type="domain" description="Flavoprotein" evidence="1">
    <location>
        <begin position="20"/>
        <end position="126"/>
    </location>
</feature>
<dbReference type="HOGENOM" id="CLU_085963_0_0_9"/>
<dbReference type="Proteomes" id="UP000008220">
    <property type="component" value="Chromosome"/>
</dbReference>
<accession>A0Q2V8</accession>
<reference evidence="2 3" key="1">
    <citation type="journal article" date="2006" name="Nat. Biotechnol.">
        <title>The genome and transcriptomes of the anti-tumor agent Clostridium novyi-NT.</title>
        <authorList>
            <person name="Bettegowda C."/>
            <person name="Huang X."/>
            <person name="Lin J."/>
            <person name="Cheong I."/>
            <person name="Kohli M."/>
            <person name="Szabo S.A."/>
            <person name="Zhang X."/>
            <person name="Diaz L.A. Jr."/>
            <person name="Velculescu V.E."/>
            <person name="Parmigiani G."/>
            <person name="Kinzler K.W."/>
            <person name="Vogelstein B."/>
            <person name="Zhou S."/>
        </authorList>
    </citation>
    <scope>NUCLEOTIDE SEQUENCE [LARGE SCALE GENOMIC DNA]</scope>
    <source>
        <strain evidence="2 3">NT</strain>
    </source>
</reference>
<organism evidence="2 3">
    <name type="scientific">Clostridium novyi (strain NT)</name>
    <dbReference type="NCBI Taxonomy" id="386415"/>
    <lineage>
        <taxon>Bacteria</taxon>
        <taxon>Bacillati</taxon>
        <taxon>Bacillota</taxon>
        <taxon>Clostridia</taxon>
        <taxon>Eubacteriales</taxon>
        <taxon>Clostridiaceae</taxon>
        <taxon>Clostridium</taxon>
    </lineage>
</organism>
<evidence type="ECO:0000313" key="3">
    <source>
        <dbReference type="Proteomes" id="UP000008220"/>
    </source>
</evidence>
<keyword evidence="2" id="KW-0436">Ligase</keyword>
<dbReference type="RefSeq" id="WP_011722942.1">
    <property type="nucleotide sequence ID" value="NC_008593.1"/>
</dbReference>
<keyword evidence="3" id="KW-1185">Reference proteome</keyword>
<dbReference type="SUPFAM" id="SSF52507">
    <property type="entry name" value="Homo-oligomeric flavin-containing Cys decarboxylases, HFCD"/>
    <property type="match status" value="1"/>
</dbReference>
<evidence type="ECO:0000259" key="1">
    <source>
        <dbReference type="Pfam" id="PF02441"/>
    </source>
</evidence>
<dbReference type="eggNOG" id="COG0452">
    <property type="taxonomic scope" value="Bacteria"/>
</dbReference>
<proteinExistence type="predicted"/>
<gene>
    <name evidence="2" type="ordered locus">NT01CX_0489</name>
</gene>
<sequence>MNIEEMIQAIVTQMMPLFNKKVVLFVSGGNVNVEKIIKILSKFNLANYSIVFSENAKEILENKFVEKLKANIINDTEKVMEDLIDCDIVLIPVMTRNTLSKVALGISDNILTTGISRAIMLKKEIIALRDSFCSENPINIAKGFSKNKNYNLMISNYEKTLESFGVKFVDSEEFKDSLQYKFNNFLSEDKQDLKINSELSNMSIKEINKTQEQDLKGIKIFKESILTVKDISKFLVGKELNLTKDSIITPLAKDFIYNNKIKINYC</sequence>
<dbReference type="EMBL" id="CP000382">
    <property type="protein sequence ID" value="ABK62105.1"/>
    <property type="molecule type" value="Genomic_DNA"/>
</dbReference>
<dbReference type="InterPro" id="IPR036551">
    <property type="entry name" value="Flavin_trans-like"/>
</dbReference>
<protein>
    <submittedName>
        <fullName evidence="2">Phosphopantothenate--cysteine ligase, putative</fullName>
    </submittedName>
</protein>
<dbReference type="InterPro" id="IPR003382">
    <property type="entry name" value="Flavoprotein"/>
</dbReference>
<evidence type="ECO:0000313" key="2">
    <source>
        <dbReference type="EMBL" id="ABK62105.1"/>
    </source>
</evidence>
<dbReference type="Pfam" id="PF02441">
    <property type="entry name" value="Flavoprotein"/>
    <property type="match status" value="1"/>
</dbReference>
<dbReference type="AlphaFoldDB" id="A0Q2V8"/>
<dbReference type="Gene3D" id="3.40.50.1950">
    <property type="entry name" value="Flavin prenyltransferase-like"/>
    <property type="match status" value="1"/>
</dbReference>